<dbReference type="InterPro" id="IPR031571">
    <property type="entry name" value="RcpC_dom"/>
</dbReference>
<accession>A0A3B0SZ40</accession>
<gene>
    <name evidence="2" type="ORF">MNBD_ALPHA09-1722</name>
</gene>
<dbReference type="CDD" id="cd11614">
    <property type="entry name" value="SAF_CpaB_FlgA_like"/>
    <property type="match status" value="1"/>
</dbReference>
<evidence type="ECO:0000259" key="1">
    <source>
        <dbReference type="SMART" id="SM00858"/>
    </source>
</evidence>
<organism evidence="2">
    <name type="scientific">hydrothermal vent metagenome</name>
    <dbReference type="NCBI Taxonomy" id="652676"/>
    <lineage>
        <taxon>unclassified sequences</taxon>
        <taxon>metagenomes</taxon>
        <taxon>ecological metagenomes</taxon>
    </lineage>
</organism>
<protein>
    <submittedName>
        <fullName evidence="2">Flp pilus assembly protein RcpC/CpaB</fullName>
    </submittedName>
</protein>
<dbReference type="InterPro" id="IPR017592">
    <property type="entry name" value="Pilus_assmbl_Flp-typ_CpaB"/>
</dbReference>
<dbReference type="EMBL" id="UOEM01000021">
    <property type="protein sequence ID" value="VAW10858.1"/>
    <property type="molecule type" value="Genomic_DNA"/>
</dbReference>
<evidence type="ECO:0000313" key="2">
    <source>
        <dbReference type="EMBL" id="VAW10858.1"/>
    </source>
</evidence>
<dbReference type="NCBIfam" id="TIGR03177">
    <property type="entry name" value="pilus_cpaB"/>
    <property type="match status" value="1"/>
</dbReference>
<reference evidence="2" key="1">
    <citation type="submission" date="2018-06" db="EMBL/GenBank/DDBJ databases">
        <authorList>
            <person name="Zhirakovskaya E."/>
        </authorList>
    </citation>
    <scope>NUCLEOTIDE SEQUENCE</scope>
</reference>
<feature type="domain" description="SAF" evidence="1">
    <location>
        <begin position="44"/>
        <end position="112"/>
    </location>
</feature>
<dbReference type="Pfam" id="PF08666">
    <property type="entry name" value="SAF"/>
    <property type="match status" value="1"/>
</dbReference>
<sequence>MKPARIAVLFIAVAAAGGSAFIAKGMIGANDRSQVAAAPKLDTVDVLVANADINMGQSLSKKELKWQTWPRDAARKGYITKKAEPDALKTLQGTLANAPILAGEPINKAKLVLSDQSGFMSIVLPKGKRAISIRISPETGAGGFILPNNRVDVLLIRKQRSESGNGENVSVRTVLNNVLVRAIDQAWAEKDGKQVLIGKTATLELTPDETEALALAEAQGKLTLALRSLRDSDPAVAEKSKKRRKSASVTFLRYGKKTTRTQN</sequence>
<dbReference type="Pfam" id="PF16976">
    <property type="entry name" value="RcpC"/>
    <property type="match status" value="1"/>
</dbReference>
<dbReference type="InterPro" id="IPR013974">
    <property type="entry name" value="SAF"/>
</dbReference>
<dbReference type="SMART" id="SM00858">
    <property type="entry name" value="SAF"/>
    <property type="match status" value="1"/>
</dbReference>
<name>A0A3B0SZ40_9ZZZZ</name>
<dbReference type="AlphaFoldDB" id="A0A3B0SZ40"/>
<proteinExistence type="predicted"/>